<dbReference type="EMBL" id="MCFC01000057">
    <property type="protein sequence ID" value="ORY25460.1"/>
    <property type="molecule type" value="Genomic_DNA"/>
</dbReference>
<dbReference type="AlphaFoldDB" id="A0A1Y2AT40"/>
<dbReference type="Proteomes" id="UP000193986">
    <property type="component" value="Unassembled WGS sequence"/>
</dbReference>
<comment type="caution">
    <text evidence="1">The sequence shown here is derived from an EMBL/GenBank/DDBJ whole genome shotgun (WGS) entry which is preliminary data.</text>
</comment>
<dbReference type="OrthoDB" id="2558768at2759"/>
<evidence type="ECO:0000313" key="2">
    <source>
        <dbReference type="Proteomes" id="UP000193986"/>
    </source>
</evidence>
<dbReference type="STRING" id="71784.A0A1Y2AT40"/>
<protein>
    <recommendedName>
        <fullName evidence="3">Phytanoyl-CoA dioxygenase</fullName>
    </recommendedName>
</protein>
<evidence type="ECO:0000313" key="1">
    <source>
        <dbReference type="EMBL" id="ORY25460.1"/>
    </source>
</evidence>
<dbReference type="InParanoid" id="A0A1Y2AT40"/>
<dbReference type="InterPro" id="IPR051961">
    <property type="entry name" value="Fungal_Metabolite_Diox"/>
</dbReference>
<organism evidence="1 2">
    <name type="scientific">Naematelia encephala</name>
    <dbReference type="NCBI Taxonomy" id="71784"/>
    <lineage>
        <taxon>Eukaryota</taxon>
        <taxon>Fungi</taxon>
        <taxon>Dikarya</taxon>
        <taxon>Basidiomycota</taxon>
        <taxon>Agaricomycotina</taxon>
        <taxon>Tremellomycetes</taxon>
        <taxon>Tremellales</taxon>
        <taxon>Naemateliaceae</taxon>
        <taxon>Naematelia</taxon>
    </lineage>
</organism>
<reference evidence="1 2" key="1">
    <citation type="submission" date="2016-07" db="EMBL/GenBank/DDBJ databases">
        <title>Pervasive Adenine N6-methylation of Active Genes in Fungi.</title>
        <authorList>
            <consortium name="DOE Joint Genome Institute"/>
            <person name="Mondo S.J."/>
            <person name="Dannebaum R.O."/>
            <person name="Kuo R.C."/>
            <person name="Labutti K."/>
            <person name="Haridas S."/>
            <person name="Kuo A."/>
            <person name="Salamov A."/>
            <person name="Ahrendt S.R."/>
            <person name="Lipzen A."/>
            <person name="Sullivan W."/>
            <person name="Andreopoulos W.B."/>
            <person name="Clum A."/>
            <person name="Lindquist E."/>
            <person name="Daum C."/>
            <person name="Ramamoorthy G.K."/>
            <person name="Gryganskyi A."/>
            <person name="Culley D."/>
            <person name="Magnuson J.K."/>
            <person name="James T.Y."/>
            <person name="O'Malley M.A."/>
            <person name="Stajich J.E."/>
            <person name="Spatafora J.W."/>
            <person name="Visel A."/>
            <person name="Grigoriev I.V."/>
        </authorList>
    </citation>
    <scope>NUCLEOTIDE SEQUENCE [LARGE SCALE GENOMIC DNA]</scope>
    <source>
        <strain evidence="1 2">68-887.2</strain>
    </source>
</reference>
<proteinExistence type="predicted"/>
<accession>A0A1Y2AT40</accession>
<dbReference type="PANTHER" id="PTHR37563">
    <property type="entry name" value="PHYTANOYL-COA DIOXYGENASE FAMILY PROTEIN (AFU_ORTHOLOGUE AFUA_2G03330)"/>
    <property type="match status" value="1"/>
</dbReference>
<dbReference type="Gene3D" id="2.60.120.620">
    <property type="entry name" value="q2cbj1_9rhob like domain"/>
    <property type="match status" value="1"/>
</dbReference>
<dbReference type="Pfam" id="PF05721">
    <property type="entry name" value="PhyH"/>
    <property type="match status" value="1"/>
</dbReference>
<dbReference type="PANTHER" id="PTHR37563:SF2">
    <property type="entry name" value="PHYTANOYL-COA DIOXYGENASE FAMILY PROTEIN (AFU_ORTHOLOGUE AFUA_2G03330)"/>
    <property type="match status" value="1"/>
</dbReference>
<name>A0A1Y2AT40_9TREE</name>
<gene>
    <name evidence="1" type="ORF">BCR39DRAFT_287932</name>
</gene>
<dbReference type="SUPFAM" id="SSF51197">
    <property type="entry name" value="Clavaminate synthase-like"/>
    <property type="match status" value="1"/>
</dbReference>
<sequence length="314" mass="34755">MPTAISKPKVETVPATTPIEEILKIIHRDGVIVISDFVPEDEVDRLNAKAVSHFERAEKEGRAQDSFYKNGGRATHTTAAYDLIGSCPEEVTKILQRKAWHQIMEEFLTHKSWDWRGEEKVYRQTGYWLHTTIGYKVSPGANNQALHRDLNSAGIQRTGPESLVNGISTFIAGTNVTAKNGGTHVCPGSHLWPQDRAPKQEDSVAVEMKKGSLAIWLSNIFHGAGENTEDPSNPDAVRIIYGFFAITDNFRQGEATAFSCKPEVFKKMPPEILRLLGLYAGKTGGGRFMGRNPVDTWEPLKGYSGGEWFGAEAL</sequence>
<evidence type="ECO:0008006" key="3">
    <source>
        <dbReference type="Google" id="ProtNLM"/>
    </source>
</evidence>
<dbReference type="InterPro" id="IPR008775">
    <property type="entry name" value="Phytyl_CoA_dOase-like"/>
</dbReference>
<keyword evidence="2" id="KW-1185">Reference proteome</keyword>